<feature type="compositionally biased region" description="Polar residues" evidence="1">
    <location>
        <begin position="433"/>
        <end position="443"/>
    </location>
</feature>
<dbReference type="EMBL" id="VISQ01000001">
    <property type="protein sequence ID" value="TVZ68121.1"/>
    <property type="molecule type" value="Genomic_DNA"/>
</dbReference>
<accession>A0A559T0J3</accession>
<feature type="signal peptide" evidence="2">
    <location>
        <begin position="1"/>
        <end position="21"/>
    </location>
</feature>
<dbReference type="InterPro" id="IPR002035">
    <property type="entry name" value="VWF_A"/>
</dbReference>
<dbReference type="InterPro" id="IPR051266">
    <property type="entry name" value="CLCR"/>
</dbReference>
<evidence type="ECO:0000313" key="4">
    <source>
        <dbReference type="EMBL" id="TVZ68121.1"/>
    </source>
</evidence>
<proteinExistence type="predicted"/>
<dbReference type="PANTHER" id="PTHR10579">
    <property type="entry name" value="CALCIUM-ACTIVATED CHLORIDE CHANNEL REGULATOR"/>
    <property type="match status" value="1"/>
</dbReference>
<keyword evidence="2" id="KW-0732">Signal</keyword>
<protein>
    <submittedName>
        <fullName evidence="4">Ca-activated chloride channel family protein</fullName>
    </submittedName>
</protein>
<name>A0A559T0J3_SERFO</name>
<reference evidence="4" key="2">
    <citation type="submission" date="2019-08" db="EMBL/GenBank/DDBJ databases">
        <title>Investigation of anaerobic lignin degradation for improved lignocellulosic biofuels.</title>
        <authorList>
            <person name="Deangelis K.PhD."/>
        </authorList>
    </citation>
    <scope>NUCLEOTIDE SEQUENCE [LARGE SCALE GENOMIC DNA]</scope>
    <source>
        <strain evidence="4">128R</strain>
    </source>
</reference>
<dbReference type="Gene3D" id="3.40.50.410">
    <property type="entry name" value="von Willebrand factor, type A domain"/>
    <property type="match status" value="1"/>
</dbReference>
<dbReference type="InterPro" id="IPR036465">
    <property type="entry name" value="vWFA_dom_sf"/>
</dbReference>
<sequence length="443" mass="47586">MNLKRIFALLALSILPLSVQAAPAAAKVTIKSEVASPVVLADTQDKNYLKVSLVGYPLALEKRSPINLALVIDRSSSMRGDRIINARDAAITAVNMLTSIDTLSVVAYDSGVEVVIPATRVKDKAQLIDKIQKSIEPRGMTALFAGVSKGIEQVGKHLDKEQVNRIILLSDGQANVGPSSNSELAELAKIAAKKGIAITTIGIGDGYNEDLMTTISGYSDGNHAFVEKSSDLEKTFAREFNDVMSVVAQDVEVVITTADQVTPVRLLGRDGSISGNTVTVKLNQLYSNQEKYVLLEVIPAKGSNAQTKPLADISVRYANLSSKQTDTFNEKVALRYSQSARDVSAAQVDDVLVESAIQKAAIENERAVQLMDQGKMEEAKAVLSQNAMALESLPVTAAPARQKAEAGAQLNKELMGKMDSDSKASSRKAVKEQNYNIKTQKNP</sequence>
<dbReference type="SUPFAM" id="SSF53300">
    <property type="entry name" value="vWA-like"/>
    <property type="match status" value="1"/>
</dbReference>
<feature type="domain" description="VWFA" evidence="3">
    <location>
        <begin position="67"/>
        <end position="247"/>
    </location>
</feature>
<feature type="region of interest" description="Disordered" evidence="1">
    <location>
        <begin position="401"/>
        <end position="443"/>
    </location>
</feature>
<evidence type="ECO:0000256" key="2">
    <source>
        <dbReference type="SAM" id="SignalP"/>
    </source>
</evidence>
<dbReference type="PANTHER" id="PTHR10579:SF43">
    <property type="entry name" value="ZINC FINGER (C3HC4-TYPE RING FINGER) FAMILY PROTEIN"/>
    <property type="match status" value="1"/>
</dbReference>
<reference evidence="4" key="1">
    <citation type="submission" date="2019-06" db="EMBL/GenBank/DDBJ databases">
        <authorList>
            <person name="Deangelis K."/>
            <person name="Huntemann M."/>
            <person name="Clum A."/>
            <person name="Pillay M."/>
            <person name="Palaniappan K."/>
            <person name="Varghese N."/>
            <person name="Mikhailova N."/>
            <person name="Stamatis D."/>
            <person name="Reddy T."/>
            <person name="Daum C."/>
            <person name="Shapiro N."/>
            <person name="Ivanova N."/>
            <person name="Kyrpides N."/>
            <person name="Woyke T."/>
        </authorList>
    </citation>
    <scope>NUCLEOTIDE SEQUENCE [LARGE SCALE GENOMIC DNA]</scope>
    <source>
        <strain evidence="4">128R</strain>
    </source>
</reference>
<dbReference type="PROSITE" id="PS50234">
    <property type="entry name" value="VWFA"/>
    <property type="match status" value="1"/>
</dbReference>
<dbReference type="AlphaFoldDB" id="A0A559T0J3"/>
<organism evidence="4">
    <name type="scientific">Serratia fonticola</name>
    <dbReference type="NCBI Taxonomy" id="47917"/>
    <lineage>
        <taxon>Bacteria</taxon>
        <taxon>Pseudomonadati</taxon>
        <taxon>Pseudomonadota</taxon>
        <taxon>Gammaproteobacteria</taxon>
        <taxon>Enterobacterales</taxon>
        <taxon>Yersiniaceae</taxon>
        <taxon>Serratia</taxon>
    </lineage>
</organism>
<dbReference type="OrthoDB" id="9805121at2"/>
<dbReference type="Pfam" id="PF00092">
    <property type="entry name" value="VWA"/>
    <property type="match status" value="1"/>
</dbReference>
<feature type="chain" id="PRO_5022106764" evidence="2">
    <location>
        <begin position="22"/>
        <end position="443"/>
    </location>
</feature>
<feature type="compositionally biased region" description="Basic and acidic residues" evidence="1">
    <location>
        <begin position="414"/>
        <end position="424"/>
    </location>
</feature>
<gene>
    <name evidence="4" type="ORF">FHU10_0540</name>
</gene>
<dbReference type="SMART" id="SM00327">
    <property type="entry name" value="VWA"/>
    <property type="match status" value="1"/>
</dbReference>
<evidence type="ECO:0000259" key="3">
    <source>
        <dbReference type="PROSITE" id="PS50234"/>
    </source>
</evidence>
<evidence type="ECO:0000256" key="1">
    <source>
        <dbReference type="SAM" id="MobiDB-lite"/>
    </source>
</evidence>
<comment type="caution">
    <text evidence="4">The sequence shown here is derived from an EMBL/GenBank/DDBJ whole genome shotgun (WGS) entry which is preliminary data.</text>
</comment>